<dbReference type="OrthoDB" id="422386at2"/>
<gene>
    <name evidence="1" type="ORF">CP500_018550</name>
</gene>
<sequence>MTPQTPDSQYFRNCETQAEMELLATIVQTDVAYPWNPAQLESESYLMALEQEFALSDSFSDTDIALKSQVLFSQLEQVWLTTTLQKSLREKFAGFPQNLLASIAQSVQNATVKYQLLADQMVDCVVDILPQWAEEDLQVFARPLAYAMRDVDSEGGELGMVLRKPWEELSEIEQARVSLTVARYAISQLEVSD</sequence>
<dbReference type="EMBL" id="NXIB02000134">
    <property type="protein sequence ID" value="PHX53977.1"/>
    <property type="molecule type" value="Genomic_DNA"/>
</dbReference>
<protein>
    <submittedName>
        <fullName evidence="1">Uncharacterized protein</fullName>
    </submittedName>
</protein>
<dbReference type="AlphaFoldDB" id="A0A2G4EXT9"/>
<reference evidence="1" key="1">
    <citation type="submission" date="2017-10" db="EMBL/GenBank/DDBJ databases">
        <title>Draft genome sequence of the planktic cyanobacteria Tychonema bourrellyi isolated from alpine lentic freshwater.</title>
        <authorList>
            <person name="Tett A."/>
            <person name="Armanini F."/>
            <person name="Asnicar F."/>
            <person name="Boscaini A."/>
            <person name="Pasolli E."/>
            <person name="Zolfo M."/>
            <person name="Donati C."/>
            <person name="Salmaso N."/>
            <person name="Segata N."/>
        </authorList>
    </citation>
    <scope>NUCLEOTIDE SEQUENCE</scope>
    <source>
        <strain evidence="1">FEM_GT703</strain>
    </source>
</reference>
<evidence type="ECO:0000313" key="2">
    <source>
        <dbReference type="Proteomes" id="UP000226442"/>
    </source>
</evidence>
<dbReference type="RefSeq" id="WP_096830761.1">
    <property type="nucleotide sequence ID" value="NZ_NXIB02000134.1"/>
</dbReference>
<dbReference type="Proteomes" id="UP000226442">
    <property type="component" value="Unassembled WGS sequence"/>
</dbReference>
<proteinExistence type="predicted"/>
<organism evidence="1 2">
    <name type="scientific">Tychonema bourrellyi FEM_GT703</name>
    <dbReference type="NCBI Taxonomy" id="2040638"/>
    <lineage>
        <taxon>Bacteria</taxon>
        <taxon>Bacillati</taxon>
        <taxon>Cyanobacteriota</taxon>
        <taxon>Cyanophyceae</taxon>
        <taxon>Oscillatoriophycideae</taxon>
        <taxon>Oscillatoriales</taxon>
        <taxon>Microcoleaceae</taxon>
        <taxon>Tychonema</taxon>
    </lineage>
</organism>
<evidence type="ECO:0000313" key="1">
    <source>
        <dbReference type="EMBL" id="PHX53977.1"/>
    </source>
</evidence>
<name>A0A2G4EXT9_9CYAN</name>
<keyword evidence="2" id="KW-1185">Reference proteome</keyword>
<accession>A0A2G4EXT9</accession>
<comment type="caution">
    <text evidence="1">The sequence shown here is derived from an EMBL/GenBank/DDBJ whole genome shotgun (WGS) entry which is preliminary data.</text>
</comment>